<dbReference type="InterPro" id="IPR050744">
    <property type="entry name" value="AI-2_Isomerase_LsrG"/>
</dbReference>
<dbReference type="Gene3D" id="3.30.70.100">
    <property type="match status" value="1"/>
</dbReference>
<dbReference type="EMBL" id="JABMOJ010000313">
    <property type="protein sequence ID" value="NQV65371.1"/>
    <property type="molecule type" value="Genomic_DNA"/>
</dbReference>
<gene>
    <name evidence="2" type="ORF">HQ497_08395</name>
</gene>
<dbReference type="PROSITE" id="PS51725">
    <property type="entry name" value="ABM"/>
    <property type="match status" value="1"/>
</dbReference>
<dbReference type="InterPro" id="IPR011008">
    <property type="entry name" value="Dimeric_a/b-barrel"/>
</dbReference>
<dbReference type="Proteomes" id="UP000754644">
    <property type="component" value="Unassembled WGS sequence"/>
</dbReference>
<name>A0A973AA35_9GAMM</name>
<evidence type="ECO:0000313" key="2">
    <source>
        <dbReference type="EMBL" id="NQV65371.1"/>
    </source>
</evidence>
<comment type="caution">
    <text evidence="2">The sequence shown here is derived from an EMBL/GenBank/DDBJ whole genome shotgun (WGS) entry which is preliminary data.</text>
</comment>
<dbReference type="PANTHER" id="PTHR33336">
    <property type="entry name" value="QUINOL MONOOXYGENASE YGIN-RELATED"/>
    <property type="match status" value="1"/>
</dbReference>
<keyword evidence="2" id="KW-0560">Oxidoreductase</keyword>
<feature type="domain" description="ABM" evidence="1">
    <location>
        <begin position="3"/>
        <end position="92"/>
    </location>
</feature>
<protein>
    <submittedName>
        <fullName evidence="2">Antibiotic biosynthesis monooxygenase</fullName>
    </submittedName>
</protein>
<evidence type="ECO:0000259" key="1">
    <source>
        <dbReference type="PROSITE" id="PS51725"/>
    </source>
</evidence>
<accession>A0A973AA35</accession>
<dbReference type="GO" id="GO:0004497">
    <property type="term" value="F:monooxygenase activity"/>
    <property type="evidence" value="ECO:0007669"/>
    <property type="project" value="UniProtKB-KW"/>
</dbReference>
<sequence length="96" mass="10376">MAIGVIAKLAIQPGKNSEFEGIFAELQAAVANNEPGNHFYALHKSRTDENQYIVLEQYADQAALDAHGASDHFKTIGAKMGPCMAGRPQVEYVDAL</sequence>
<dbReference type="Pfam" id="PF03992">
    <property type="entry name" value="ABM"/>
    <property type="match status" value="1"/>
</dbReference>
<dbReference type="InterPro" id="IPR007138">
    <property type="entry name" value="ABM_dom"/>
</dbReference>
<dbReference type="AlphaFoldDB" id="A0A973AA35"/>
<proteinExistence type="predicted"/>
<reference evidence="2" key="1">
    <citation type="submission" date="2020-05" db="EMBL/GenBank/DDBJ databases">
        <title>Sulfur intermediates as new biogeochemical hubs in an aquatic model microbial ecosystem.</title>
        <authorList>
            <person name="Vigneron A."/>
        </authorList>
    </citation>
    <scope>NUCLEOTIDE SEQUENCE</scope>
    <source>
        <strain evidence="2">Bin.250</strain>
    </source>
</reference>
<dbReference type="SUPFAM" id="SSF54909">
    <property type="entry name" value="Dimeric alpha+beta barrel"/>
    <property type="match status" value="1"/>
</dbReference>
<keyword evidence="2" id="KW-0503">Monooxygenase</keyword>
<dbReference type="PANTHER" id="PTHR33336:SF15">
    <property type="entry name" value="ABM DOMAIN-CONTAINING PROTEIN"/>
    <property type="match status" value="1"/>
</dbReference>
<evidence type="ECO:0000313" key="3">
    <source>
        <dbReference type="Proteomes" id="UP000754644"/>
    </source>
</evidence>
<organism evidence="2 3">
    <name type="scientific">SAR86 cluster bacterium</name>
    <dbReference type="NCBI Taxonomy" id="2030880"/>
    <lineage>
        <taxon>Bacteria</taxon>
        <taxon>Pseudomonadati</taxon>
        <taxon>Pseudomonadota</taxon>
        <taxon>Gammaproteobacteria</taxon>
        <taxon>SAR86 cluster</taxon>
    </lineage>
</organism>